<organism evidence="1 2">
    <name type="scientific">Effrenium voratum</name>
    <dbReference type="NCBI Taxonomy" id="2562239"/>
    <lineage>
        <taxon>Eukaryota</taxon>
        <taxon>Sar</taxon>
        <taxon>Alveolata</taxon>
        <taxon>Dinophyceae</taxon>
        <taxon>Suessiales</taxon>
        <taxon>Symbiodiniaceae</taxon>
        <taxon>Effrenium</taxon>
    </lineage>
</organism>
<reference evidence="1" key="1">
    <citation type="submission" date="2023-08" db="EMBL/GenBank/DDBJ databases">
        <authorList>
            <person name="Chen Y."/>
            <person name="Shah S."/>
            <person name="Dougan E. K."/>
            <person name="Thang M."/>
            <person name="Chan C."/>
        </authorList>
    </citation>
    <scope>NUCLEOTIDE SEQUENCE</scope>
</reference>
<sequence length="339" mass="38348">TGRPPKWKGMPPAVAHRTAAMRVIAKSALQGKLYDAVFMRKLNGEAYRRFVMFRNGKVMDRDDYSVTTGRRELLISMHLNIDYNEGLFEQLDSELDDLVTSLQAVRDFEAGMTDYLEDSTLPVELQERLNAGVKHPAMGALETLRSCTDCWETALYHLKVGAYRLFAREWLEEAHCWVGEGGNGKTWWPCSAPTASPPGTRLVTFSEMERAAAVHSSVFKQFCEQCTRVQARNLFSDIVEFQVQFGMILSTNKSISFTDLDGGVERRLSIVPWPMRFTRPPTEHNVLVGRAPGLMWLLMKIARIFPGGSDTVVRPRPYQVAVATRAFFEQNDAKDCEPN</sequence>
<feature type="non-terminal residue" evidence="1">
    <location>
        <position position="1"/>
    </location>
</feature>
<dbReference type="AlphaFoldDB" id="A0AA36IML4"/>
<dbReference type="EMBL" id="CAUJNA010001886">
    <property type="protein sequence ID" value="CAJ1389489.1"/>
    <property type="molecule type" value="Genomic_DNA"/>
</dbReference>
<accession>A0AA36IML4</accession>
<gene>
    <name evidence="1" type="ORF">EVOR1521_LOCUS15095</name>
</gene>
<name>A0AA36IML4_9DINO</name>
<evidence type="ECO:0000313" key="2">
    <source>
        <dbReference type="Proteomes" id="UP001178507"/>
    </source>
</evidence>
<evidence type="ECO:0000313" key="1">
    <source>
        <dbReference type="EMBL" id="CAJ1389489.1"/>
    </source>
</evidence>
<comment type="caution">
    <text evidence="1">The sequence shown here is derived from an EMBL/GenBank/DDBJ whole genome shotgun (WGS) entry which is preliminary data.</text>
</comment>
<proteinExistence type="predicted"/>
<keyword evidence="2" id="KW-1185">Reference proteome</keyword>
<dbReference type="Proteomes" id="UP001178507">
    <property type="component" value="Unassembled WGS sequence"/>
</dbReference>
<protein>
    <submittedName>
        <fullName evidence="1">Uncharacterized protein</fullName>
    </submittedName>
</protein>